<dbReference type="Proteomes" id="UP000326364">
    <property type="component" value="Unassembled WGS sequence"/>
</dbReference>
<dbReference type="InterPro" id="IPR012171">
    <property type="entry name" value="Fatty_acid_desaturase"/>
</dbReference>
<sequence>MTVHDPILAAAQRARAAIPDDTAMLRAAADLTRAYSTANPRIYWFDLLASALVGWGAMAGAILIDNVAIALACALVSMLALYRAASFIHELTHIRKGALPGFRFAWNLIVGVPLMIPSFMYEGVHTQHHQRTRYGTAEDPEYLPLALMKPWSLPLFIIVASLAPIGLILRFGVLTPLSLLIPALRAKVVAEFSALSINPAYRRRAPEGEFARQWAAQEAGASLFALALVGSVFAFGWKPLLVYMAIHSAMTVINQLRTLVAHLWENEGEPMTVTAQYLDSVNVPPPGTLPALWAPVGLRYHALHHLLPSVPYHALGKAHAQLIATLDAQSPYHRGNYKGMLPLVGKIARSTMAAR</sequence>
<feature type="domain" description="Fatty acid desaturase" evidence="2">
    <location>
        <begin position="70"/>
        <end position="332"/>
    </location>
</feature>
<dbReference type="EMBL" id="VYQA01000002">
    <property type="protein sequence ID" value="KAA9033200.1"/>
    <property type="molecule type" value="Genomic_DNA"/>
</dbReference>
<dbReference type="GO" id="GO:0016020">
    <property type="term" value="C:membrane"/>
    <property type="evidence" value="ECO:0007669"/>
    <property type="project" value="TreeGrafter"/>
</dbReference>
<keyword evidence="1" id="KW-1133">Transmembrane helix</keyword>
<organism evidence="4 5">
    <name type="scientific">Sphingobium limneticum</name>
    <dbReference type="NCBI Taxonomy" id="1007511"/>
    <lineage>
        <taxon>Bacteria</taxon>
        <taxon>Pseudomonadati</taxon>
        <taxon>Pseudomonadota</taxon>
        <taxon>Alphaproteobacteria</taxon>
        <taxon>Sphingomonadales</taxon>
        <taxon>Sphingomonadaceae</taxon>
        <taxon>Sphingobium</taxon>
    </lineage>
</organism>
<name>A0A5J5IC07_9SPHN</name>
<dbReference type="InterPro" id="IPR005804">
    <property type="entry name" value="FA_desaturase_dom"/>
</dbReference>
<protein>
    <submittedName>
        <fullName evidence="4">Fatty acid desaturase</fullName>
    </submittedName>
</protein>
<reference evidence="5 6" key="1">
    <citation type="submission" date="2019-09" db="EMBL/GenBank/DDBJ databases">
        <authorList>
            <person name="Feng G."/>
        </authorList>
    </citation>
    <scope>NUCLEOTIDE SEQUENCE [LARGE SCALE GENOMIC DNA]</scope>
    <source>
        <strain evidence="4 5">KACC 19283</strain>
        <strain evidence="3 6">KACC 19284</strain>
    </source>
</reference>
<feature type="transmembrane region" description="Helical" evidence="1">
    <location>
        <begin position="69"/>
        <end position="92"/>
    </location>
</feature>
<evidence type="ECO:0000313" key="6">
    <source>
        <dbReference type="Proteomes" id="UP000326364"/>
    </source>
</evidence>
<keyword evidence="1" id="KW-0472">Membrane</keyword>
<evidence type="ECO:0000313" key="5">
    <source>
        <dbReference type="Proteomes" id="UP000325933"/>
    </source>
</evidence>
<dbReference type="RefSeq" id="WP_150424684.1">
    <property type="nucleotide sequence ID" value="NZ_VYQA01000002.1"/>
</dbReference>
<dbReference type="AlphaFoldDB" id="A0A5J5IC07"/>
<accession>A0A5J5IC07</accession>
<comment type="caution">
    <text evidence="4">The sequence shown here is derived from an EMBL/GenBank/DDBJ whole genome shotgun (WGS) entry which is preliminary data.</text>
</comment>
<feature type="transmembrane region" description="Helical" evidence="1">
    <location>
        <begin position="151"/>
        <end position="172"/>
    </location>
</feature>
<evidence type="ECO:0000259" key="2">
    <source>
        <dbReference type="Pfam" id="PF00487"/>
    </source>
</evidence>
<evidence type="ECO:0000256" key="1">
    <source>
        <dbReference type="SAM" id="Phobius"/>
    </source>
</evidence>
<dbReference type="EMBL" id="VYQB01000002">
    <property type="protein sequence ID" value="KAA9020873.1"/>
    <property type="molecule type" value="Genomic_DNA"/>
</dbReference>
<evidence type="ECO:0000313" key="3">
    <source>
        <dbReference type="EMBL" id="KAA9020873.1"/>
    </source>
</evidence>
<dbReference type="GO" id="GO:0008610">
    <property type="term" value="P:lipid biosynthetic process"/>
    <property type="evidence" value="ECO:0007669"/>
    <property type="project" value="UniProtKB-ARBA"/>
</dbReference>
<dbReference type="GO" id="GO:0016717">
    <property type="term" value="F:oxidoreductase activity, acting on paired donors, with oxidation of a pair of donors resulting in the reduction of molecular oxygen to two molecules of water"/>
    <property type="evidence" value="ECO:0007669"/>
    <property type="project" value="TreeGrafter"/>
</dbReference>
<gene>
    <name evidence="4" type="ORF">F4U95_04235</name>
    <name evidence="3" type="ORF">F4U96_04235</name>
</gene>
<feature type="transmembrane region" description="Helical" evidence="1">
    <location>
        <begin position="42"/>
        <end position="63"/>
    </location>
</feature>
<dbReference type="PANTHER" id="PTHR19353:SF19">
    <property type="entry name" value="DELTA(5) FATTY ACID DESATURASE C-RELATED"/>
    <property type="match status" value="1"/>
</dbReference>
<dbReference type="Pfam" id="PF00487">
    <property type="entry name" value="FA_desaturase"/>
    <property type="match status" value="1"/>
</dbReference>
<keyword evidence="6" id="KW-1185">Reference proteome</keyword>
<feature type="transmembrane region" description="Helical" evidence="1">
    <location>
        <begin position="104"/>
        <end position="121"/>
    </location>
</feature>
<feature type="transmembrane region" description="Helical" evidence="1">
    <location>
        <begin position="221"/>
        <end position="246"/>
    </location>
</feature>
<dbReference type="Proteomes" id="UP000325933">
    <property type="component" value="Unassembled WGS sequence"/>
</dbReference>
<dbReference type="PANTHER" id="PTHR19353">
    <property type="entry name" value="FATTY ACID DESATURASE 2"/>
    <property type="match status" value="1"/>
</dbReference>
<keyword evidence="1" id="KW-0812">Transmembrane</keyword>
<proteinExistence type="predicted"/>
<dbReference type="CDD" id="cd01060">
    <property type="entry name" value="Membrane-FADS-like"/>
    <property type="match status" value="1"/>
</dbReference>
<evidence type="ECO:0000313" key="4">
    <source>
        <dbReference type="EMBL" id="KAA9033200.1"/>
    </source>
</evidence>